<sequence length="582" mass="64057">MATTSGFKRKTSDVMVAALENEKVEYIFGIPGEENLDLLNSLRDSKIKLVVTRHEQAAGFMAATVGRLTAKAGVCLSTLGPGATNFATSAAYAQLAGFPMMMITGQKPIRKSKQGSFQIVEIVEFMRPLTKFTKQIVDGDLVPSLVREAIRTAEEERPGAVHLELPEDIAETHTDAQSFPVYPVRRPIAEGKAIAKAIEMIHAATHPLLLIGAGANRKRTANMLQQFVNELKIPFFTTQMGKGVISDDHPLCLGCAALSSNDFVHVCIEKADLIINIGHDVVEKPPFIMQIGKPPYVIHVNFYTAKVDTVYFPQHEVVGDIANSVWQLKEGLNSQVHWDYSFMFKVKNTLEEHLLKGSDDNRFPLMPQRIVADLRKQMPSDGVACLDNGMYKIWFARCYKAYEPNTLLLDNALATMGAGLPSAIAVAILYPEKKVVAVCGDGGFLMNSQEMETAVRLNLNLTVLVLNDNAYGMIKWKQNVAGFPKFGLDLMNPDFVAYANSYGAKGYRATSSADYSQILHDCLYHVKGVKLVEVPVDYSWANEILDHELPHMVKQLRSESEAGTGISSALANSAPPIQTGYE</sequence>
<dbReference type="InterPro" id="IPR029061">
    <property type="entry name" value="THDP-binding"/>
</dbReference>
<dbReference type="InterPro" id="IPR045229">
    <property type="entry name" value="TPP_enz"/>
</dbReference>
<feature type="domain" description="Thiamine pyrophosphate enzyme N-terminal TPP-binding" evidence="6">
    <location>
        <begin position="10"/>
        <end position="120"/>
    </location>
</feature>
<dbReference type="InterPro" id="IPR000399">
    <property type="entry name" value="TPP-bd_CS"/>
</dbReference>
<dbReference type="Pfam" id="PF02775">
    <property type="entry name" value="TPP_enzyme_C"/>
    <property type="match status" value="1"/>
</dbReference>
<dbReference type="PANTHER" id="PTHR18968">
    <property type="entry name" value="THIAMINE PYROPHOSPHATE ENZYMES"/>
    <property type="match status" value="1"/>
</dbReference>
<dbReference type="Pfam" id="PF02776">
    <property type="entry name" value="TPP_enzyme_N"/>
    <property type="match status" value="1"/>
</dbReference>
<dbReference type="Gene3D" id="3.40.50.970">
    <property type="match status" value="2"/>
</dbReference>
<dbReference type="Gene3D" id="3.40.50.1220">
    <property type="entry name" value="TPP-binding domain"/>
    <property type="match status" value="1"/>
</dbReference>
<dbReference type="InterPro" id="IPR029035">
    <property type="entry name" value="DHS-like_NAD/FAD-binding_dom"/>
</dbReference>
<evidence type="ECO:0000256" key="3">
    <source>
        <dbReference type="RuleBase" id="RU362132"/>
    </source>
</evidence>
<dbReference type="Proteomes" id="UP001497512">
    <property type="component" value="Chromosome 3"/>
</dbReference>
<evidence type="ECO:0000259" key="5">
    <source>
        <dbReference type="Pfam" id="PF02775"/>
    </source>
</evidence>
<evidence type="ECO:0008006" key="9">
    <source>
        <dbReference type="Google" id="ProtNLM"/>
    </source>
</evidence>
<comment type="similarity">
    <text evidence="1 3">Belongs to the TPP enzyme family.</text>
</comment>
<dbReference type="PANTHER" id="PTHR18968:SF129">
    <property type="entry name" value="ACETOLACTATE SYNTHASE"/>
    <property type="match status" value="1"/>
</dbReference>
<dbReference type="InterPro" id="IPR011766">
    <property type="entry name" value="TPP_enzyme_TPP-bd"/>
</dbReference>
<dbReference type="NCBIfam" id="NF006187">
    <property type="entry name" value="PRK08322.1"/>
    <property type="match status" value="1"/>
</dbReference>
<dbReference type="InterPro" id="IPR012000">
    <property type="entry name" value="Thiamin_PyroP_enz_cen_dom"/>
</dbReference>
<name>A0ABP0UG09_9BRYO</name>
<evidence type="ECO:0000259" key="4">
    <source>
        <dbReference type="Pfam" id="PF00205"/>
    </source>
</evidence>
<accession>A0ABP0UG09</accession>
<evidence type="ECO:0000256" key="1">
    <source>
        <dbReference type="ARBA" id="ARBA00007812"/>
    </source>
</evidence>
<keyword evidence="2 3" id="KW-0786">Thiamine pyrophosphate</keyword>
<keyword evidence="8" id="KW-1185">Reference proteome</keyword>
<dbReference type="PROSITE" id="PS00187">
    <property type="entry name" value="TPP_ENZYMES"/>
    <property type="match status" value="1"/>
</dbReference>
<evidence type="ECO:0000313" key="8">
    <source>
        <dbReference type="Proteomes" id="UP001497512"/>
    </source>
</evidence>
<feature type="domain" description="Thiamine pyrophosphate enzyme TPP-binding" evidence="5">
    <location>
        <begin position="387"/>
        <end position="534"/>
    </location>
</feature>
<evidence type="ECO:0000256" key="2">
    <source>
        <dbReference type="ARBA" id="ARBA00023052"/>
    </source>
</evidence>
<reference evidence="7" key="1">
    <citation type="submission" date="2024-02" db="EMBL/GenBank/DDBJ databases">
        <authorList>
            <consortium name="ELIXIR-Norway"/>
            <consortium name="Elixir Norway"/>
        </authorList>
    </citation>
    <scope>NUCLEOTIDE SEQUENCE</scope>
</reference>
<dbReference type="InterPro" id="IPR012001">
    <property type="entry name" value="Thiamin_PyroP_enz_TPP-bd_dom"/>
</dbReference>
<dbReference type="SUPFAM" id="SSF52467">
    <property type="entry name" value="DHS-like NAD/FAD-binding domain"/>
    <property type="match status" value="1"/>
</dbReference>
<dbReference type="SUPFAM" id="SSF52518">
    <property type="entry name" value="Thiamin diphosphate-binding fold (THDP-binding)"/>
    <property type="match status" value="2"/>
</dbReference>
<gene>
    <name evidence="7" type="ORF">CSSPTR1EN2_LOCUS15413</name>
</gene>
<protein>
    <recommendedName>
        <fullName evidence="9">Acetolactate synthase</fullName>
    </recommendedName>
</protein>
<feature type="domain" description="Thiamine pyrophosphate enzyme central" evidence="4">
    <location>
        <begin position="194"/>
        <end position="328"/>
    </location>
</feature>
<dbReference type="Pfam" id="PF00205">
    <property type="entry name" value="TPP_enzyme_M"/>
    <property type="match status" value="1"/>
</dbReference>
<dbReference type="CDD" id="cd07035">
    <property type="entry name" value="TPP_PYR_POX_like"/>
    <property type="match status" value="1"/>
</dbReference>
<evidence type="ECO:0000259" key="6">
    <source>
        <dbReference type="Pfam" id="PF02776"/>
    </source>
</evidence>
<evidence type="ECO:0000313" key="7">
    <source>
        <dbReference type="EMBL" id="CAK9220351.1"/>
    </source>
</evidence>
<proteinExistence type="inferred from homology"/>
<dbReference type="EMBL" id="OZ019895">
    <property type="protein sequence ID" value="CAK9220351.1"/>
    <property type="molecule type" value="Genomic_DNA"/>
</dbReference>
<organism evidence="7 8">
    <name type="scientific">Sphagnum troendelagicum</name>
    <dbReference type="NCBI Taxonomy" id="128251"/>
    <lineage>
        <taxon>Eukaryota</taxon>
        <taxon>Viridiplantae</taxon>
        <taxon>Streptophyta</taxon>
        <taxon>Embryophyta</taxon>
        <taxon>Bryophyta</taxon>
        <taxon>Sphagnophytina</taxon>
        <taxon>Sphagnopsida</taxon>
        <taxon>Sphagnales</taxon>
        <taxon>Sphagnaceae</taxon>
        <taxon>Sphagnum</taxon>
    </lineage>
</organism>